<dbReference type="Proteomes" id="UP000472271">
    <property type="component" value="Chromosome 6"/>
</dbReference>
<dbReference type="InterPro" id="IPR027370">
    <property type="entry name" value="Znf-RING_euk"/>
</dbReference>
<dbReference type="SMART" id="SM00336">
    <property type="entry name" value="BBOX"/>
    <property type="match status" value="1"/>
</dbReference>
<evidence type="ECO:0000256" key="1">
    <source>
        <dbReference type="ARBA" id="ARBA00022723"/>
    </source>
</evidence>
<dbReference type="SUPFAM" id="SSF57850">
    <property type="entry name" value="RING/U-box"/>
    <property type="match status" value="1"/>
</dbReference>
<evidence type="ECO:0000256" key="4">
    <source>
        <dbReference type="PROSITE-ProRule" id="PRU00024"/>
    </source>
</evidence>
<dbReference type="InterPro" id="IPR003877">
    <property type="entry name" value="SPRY_dom"/>
</dbReference>
<dbReference type="PRINTS" id="PR01407">
    <property type="entry name" value="BUTYPHLNCDUF"/>
</dbReference>
<dbReference type="PANTHER" id="PTHR24103">
    <property type="entry name" value="E3 UBIQUITIN-PROTEIN LIGASE TRIM"/>
    <property type="match status" value="1"/>
</dbReference>
<reference evidence="9" key="3">
    <citation type="submission" date="2025-09" db="UniProtKB">
        <authorList>
            <consortium name="Ensembl"/>
        </authorList>
    </citation>
    <scope>IDENTIFICATION</scope>
</reference>
<dbReference type="GO" id="GO:0008270">
    <property type="term" value="F:zinc ion binding"/>
    <property type="evidence" value="ECO:0007669"/>
    <property type="project" value="UniProtKB-KW"/>
</dbReference>
<dbReference type="SMART" id="SM00589">
    <property type="entry name" value="PRY"/>
    <property type="match status" value="1"/>
</dbReference>
<dbReference type="InterPro" id="IPR013083">
    <property type="entry name" value="Znf_RING/FYVE/PHD"/>
</dbReference>
<dbReference type="Pfam" id="PF00622">
    <property type="entry name" value="SPRY"/>
    <property type="match status" value="1"/>
</dbReference>
<feature type="coiled-coil region" evidence="5">
    <location>
        <begin position="192"/>
        <end position="237"/>
    </location>
</feature>
<evidence type="ECO:0000259" key="7">
    <source>
        <dbReference type="PROSITE" id="PS50119"/>
    </source>
</evidence>
<dbReference type="Gene3D" id="3.30.40.10">
    <property type="entry name" value="Zinc/RING finger domain, C3HC4 (zinc finger)"/>
    <property type="match status" value="1"/>
</dbReference>
<dbReference type="InParanoid" id="A0A672Z2R8"/>
<keyword evidence="1" id="KW-0479">Metal-binding</keyword>
<evidence type="ECO:0000313" key="10">
    <source>
        <dbReference type="Proteomes" id="UP000472271"/>
    </source>
</evidence>
<dbReference type="PROSITE" id="PS50188">
    <property type="entry name" value="B302_SPRY"/>
    <property type="match status" value="1"/>
</dbReference>
<reference evidence="9" key="1">
    <citation type="submission" date="2019-06" db="EMBL/GenBank/DDBJ databases">
        <authorList>
            <consortium name="Wellcome Sanger Institute Data Sharing"/>
        </authorList>
    </citation>
    <scope>NUCLEOTIDE SEQUENCE [LARGE SCALE GENOMIC DNA]</scope>
</reference>
<feature type="domain" description="B box-type" evidence="7">
    <location>
        <begin position="89"/>
        <end position="130"/>
    </location>
</feature>
<keyword evidence="2 4" id="KW-0863">Zinc-finger</keyword>
<evidence type="ECO:0000313" key="9">
    <source>
        <dbReference type="Ensembl" id="ENSSORP00005011100.1"/>
    </source>
</evidence>
<feature type="domain" description="B30.2/SPRY" evidence="8">
    <location>
        <begin position="279"/>
        <end position="472"/>
    </location>
</feature>
<name>A0A672Z2R8_9TELE</name>
<accession>A0A672Z2R8</accession>
<evidence type="ECO:0000259" key="6">
    <source>
        <dbReference type="PROSITE" id="PS50089"/>
    </source>
</evidence>
<dbReference type="PROSITE" id="PS50119">
    <property type="entry name" value="ZF_BBOX"/>
    <property type="match status" value="1"/>
</dbReference>
<protein>
    <submittedName>
        <fullName evidence="9">Uncharacterized protein</fullName>
    </submittedName>
</protein>
<dbReference type="InterPro" id="IPR050143">
    <property type="entry name" value="TRIM/RBCC"/>
</dbReference>
<dbReference type="SUPFAM" id="SSF57845">
    <property type="entry name" value="B-box zinc-binding domain"/>
    <property type="match status" value="1"/>
</dbReference>
<dbReference type="Gene3D" id="2.60.120.920">
    <property type="match status" value="1"/>
</dbReference>
<evidence type="ECO:0000259" key="8">
    <source>
        <dbReference type="PROSITE" id="PS50188"/>
    </source>
</evidence>
<evidence type="ECO:0000256" key="5">
    <source>
        <dbReference type="SAM" id="Coils"/>
    </source>
</evidence>
<keyword evidence="5" id="KW-0175">Coiled coil</keyword>
<dbReference type="InterPro" id="IPR043136">
    <property type="entry name" value="B30.2/SPRY_sf"/>
</dbReference>
<dbReference type="Pfam" id="PF00643">
    <property type="entry name" value="zf-B_box"/>
    <property type="match status" value="1"/>
</dbReference>
<dbReference type="SMART" id="SM00449">
    <property type="entry name" value="SPRY"/>
    <property type="match status" value="1"/>
</dbReference>
<reference evidence="9" key="2">
    <citation type="submission" date="2025-08" db="UniProtKB">
        <authorList>
            <consortium name="Ensembl"/>
        </authorList>
    </citation>
    <scope>IDENTIFICATION</scope>
</reference>
<dbReference type="SMART" id="SM00184">
    <property type="entry name" value="RING"/>
    <property type="match status" value="1"/>
</dbReference>
<dbReference type="InterPro" id="IPR003879">
    <property type="entry name" value="Butyrophylin_SPRY"/>
</dbReference>
<proteinExistence type="predicted"/>
<dbReference type="PROSITE" id="PS00518">
    <property type="entry name" value="ZF_RING_1"/>
    <property type="match status" value="1"/>
</dbReference>
<dbReference type="AlphaFoldDB" id="A0A672Z2R8"/>
<dbReference type="Pfam" id="PF13445">
    <property type="entry name" value="zf-RING_UBOX"/>
    <property type="match status" value="1"/>
</dbReference>
<dbReference type="Gene3D" id="3.30.160.60">
    <property type="entry name" value="Classic Zinc Finger"/>
    <property type="match status" value="1"/>
</dbReference>
<dbReference type="FunCoup" id="A0A672Z2R8">
    <property type="interactions" value="192"/>
</dbReference>
<feature type="domain" description="RING-type" evidence="6">
    <location>
        <begin position="15"/>
        <end position="55"/>
    </location>
</feature>
<dbReference type="InterPro" id="IPR013320">
    <property type="entry name" value="ConA-like_dom_sf"/>
</dbReference>
<dbReference type="InterPro" id="IPR000315">
    <property type="entry name" value="Znf_B-box"/>
</dbReference>
<organism evidence="9 10">
    <name type="scientific">Sphaeramia orbicularis</name>
    <name type="common">orbiculate cardinalfish</name>
    <dbReference type="NCBI Taxonomy" id="375764"/>
    <lineage>
        <taxon>Eukaryota</taxon>
        <taxon>Metazoa</taxon>
        <taxon>Chordata</taxon>
        <taxon>Craniata</taxon>
        <taxon>Vertebrata</taxon>
        <taxon>Euteleostomi</taxon>
        <taxon>Actinopterygii</taxon>
        <taxon>Neopterygii</taxon>
        <taxon>Teleostei</taxon>
        <taxon>Neoteleostei</taxon>
        <taxon>Acanthomorphata</taxon>
        <taxon>Gobiaria</taxon>
        <taxon>Kurtiformes</taxon>
        <taxon>Apogonoidei</taxon>
        <taxon>Apogonidae</taxon>
        <taxon>Apogoninae</taxon>
        <taxon>Sphaeramia</taxon>
    </lineage>
</organism>
<dbReference type="Ensembl" id="ENSSORT00005011475.1">
    <property type="protein sequence ID" value="ENSSORP00005011100.1"/>
    <property type="gene ID" value="ENSSORG00005005984.1"/>
</dbReference>
<dbReference type="InterPro" id="IPR001841">
    <property type="entry name" value="Znf_RING"/>
</dbReference>
<dbReference type="InterPro" id="IPR001870">
    <property type="entry name" value="B30.2/SPRY"/>
</dbReference>
<dbReference type="PROSITE" id="PS50089">
    <property type="entry name" value="ZF_RING_2"/>
    <property type="match status" value="1"/>
</dbReference>
<dbReference type="Pfam" id="PF13765">
    <property type="entry name" value="PRY"/>
    <property type="match status" value="1"/>
</dbReference>
<evidence type="ECO:0000256" key="2">
    <source>
        <dbReference type="ARBA" id="ARBA00022771"/>
    </source>
</evidence>
<evidence type="ECO:0000256" key="3">
    <source>
        <dbReference type="ARBA" id="ARBA00022833"/>
    </source>
</evidence>
<dbReference type="InterPro" id="IPR017907">
    <property type="entry name" value="Znf_RING_CS"/>
</dbReference>
<keyword evidence="3" id="KW-0862">Zinc</keyword>
<sequence length="474" mass="54555">MENSPPTLKEMACSCPICFEIFRDPVVLSCSHSFCKDCLCNWWAEKPLHECPVCKRRSSKDNPPCNLVLKNVCEALMHELTLKDKPSAQTQALCSQHSEKLRLFCLHHQQLVCVVCRDSRTHNKHTFKPINEAAQDFKAFVKKSLKRLQEKLRCFNQVKVEWDQTAEYIEVQAQNTEKHIKEEFGKIQEFLQKEEQARIDALRNEAQQKSSMMQQRIEALTVEMTALSDTIQATEKELRSQDVLFLQNYKASVRRIQELHPTVDPELPSGALIDVAKHVGNLSFNIWNKMKQIVSYTPVILDPNTASSELILSDDLRSVKSENMHNVTVLPKNPERFQHYSTVLGSEGFTSGTHSWEVEIGGNLNWSVGVIGESIPRKGEIHNGYWELWFKDGKYRAYSPPSIDRILSLKEPLQRISVHLDLNRKKLSFSDADTDTHIYSFTFPFTEKVFPLFNMVNLMQLKISPMNITAQLEM</sequence>
<dbReference type="SUPFAM" id="SSF49899">
    <property type="entry name" value="Concanavalin A-like lectins/glucanases"/>
    <property type="match status" value="1"/>
</dbReference>
<dbReference type="InterPro" id="IPR006574">
    <property type="entry name" value="PRY"/>
</dbReference>
<dbReference type="CDD" id="cd12893">
    <property type="entry name" value="SPRY_PRY_TRIM35"/>
    <property type="match status" value="1"/>
</dbReference>
<keyword evidence="10" id="KW-1185">Reference proteome</keyword>